<feature type="binding site" evidence="14 15">
    <location>
        <position position="134"/>
    </location>
    <ligand>
        <name>a divalent metal cation</name>
        <dbReference type="ChEBI" id="CHEBI:60240"/>
    </ligand>
</feature>
<evidence type="ECO:0000256" key="3">
    <source>
        <dbReference type="ARBA" id="ARBA00004065"/>
    </source>
</evidence>
<evidence type="ECO:0000256" key="10">
    <source>
        <dbReference type="ARBA" id="ARBA00022723"/>
    </source>
</evidence>
<dbReference type="CDD" id="cd07182">
    <property type="entry name" value="RNase_HII_bacteria_HII_like"/>
    <property type="match status" value="1"/>
</dbReference>
<dbReference type="GO" id="GO:0006298">
    <property type="term" value="P:mismatch repair"/>
    <property type="evidence" value="ECO:0007669"/>
    <property type="project" value="TreeGrafter"/>
</dbReference>
<dbReference type="GO" id="GO:0003723">
    <property type="term" value="F:RNA binding"/>
    <property type="evidence" value="ECO:0007669"/>
    <property type="project" value="UniProtKB-UniRule"/>
</dbReference>
<evidence type="ECO:0000256" key="8">
    <source>
        <dbReference type="ARBA" id="ARBA00022490"/>
    </source>
</evidence>
<dbReference type="AlphaFoldDB" id="A0AA43RFS6"/>
<dbReference type="Pfam" id="PF01351">
    <property type="entry name" value="RNase_HII"/>
    <property type="match status" value="1"/>
</dbReference>
<comment type="cofactor">
    <cofactor evidence="14 15">
        <name>Mn(2+)</name>
        <dbReference type="ChEBI" id="CHEBI:29035"/>
    </cofactor>
    <cofactor evidence="14 15">
        <name>Mg(2+)</name>
        <dbReference type="ChEBI" id="CHEBI:18420"/>
    </cofactor>
    <text evidence="14 15">Manganese or magnesium. Binds 1 divalent metal ion per monomer in the absence of substrate. May bind a second metal ion after substrate binding.</text>
</comment>
<comment type="caution">
    <text evidence="18">The sequence shown here is derived from an EMBL/GenBank/DDBJ whole genome shotgun (WGS) entry which is preliminary data.</text>
</comment>
<gene>
    <name evidence="14" type="primary">rnhB</name>
    <name evidence="18" type="ORF">Q3982_00040</name>
</gene>
<dbReference type="GO" id="GO:0043137">
    <property type="term" value="P:DNA replication, removal of RNA primer"/>
    <property type="evidence" value="ECO:0007669"/>
    <property type="project" value="TreeGrafter"/>
</dbReference>
<feature type="domain" description="RNase H type-2" evidence="17">
    <location>
        <begin position="33"/>
        <end position="217"/>
    </location>
</feature>
<evidence type="ECO:0000313" key="19">
    <source>
        <dbReference type="Proteomes" id="UP001168575"/>
    </source>
</evidence>
<proteinExistence type="inferred from homology"/>
<keyword evidence="13 14" id="KW-0464">Manganese</keyword>
<comment type="function">
    <text evidence="3 14 16">Endonuclease that specifically degrades the RNA of RNA-DNA hybrids.</text>
</comment>
<dbReference type="GO" id="GO:0004523">
    <property type="term" value="F:RNA-DNA hybrid ribonuclease activity"/>
    <property type="evidence" value="ECO:0007669"/>
    <property type="project" value="UniProtKB-UniRule"/>
</dbReference>
<sequence>MPKLTPEQEYARVKGLFEFDEQLALEKAGRKDAVILGIDEVGRGPVAGPVAAGGVVWKGFEFIEFLNDSKKLTEKRREQVCLEVKQKALFSCVEFVSAGEIDEIGIVPALRKVFLAVVQKCEAQGITPDIVLIDGNPINIDQRETTIVKGDSKSAAIAAASVLAKVTRDHLMMELDAEFPQYEWKKNKGYGTKAHTDAIKEFGLTPQHRHSFLKNYL</sequence>
<dbReference type="GO" id="GO:0005737">
    <property type="term" value="C:cytoplasm"/>
    <property type="evidence" value="ECO:0007669"/>
    <property type="project" value="UniProtKB-SubCell"/>
</dbReference>
<evidence type="ECO:0000256" key="12">
    <source>
        <dbReference type="ARBA" id="ARBA00022801"/>
    </source>
</evidence>
<feature type="binding site" evidence="14 15">
    <location>
        <position position="40"/>
    </location>
    <ligand>
        <name>a divalent metal cation</name>
        <dbReference type="ChEBI" id="CHEBI:60240"/>
    </ligand>
</feature>
<dbReference type="PANTHER" id="PTHR10954:SF18">
    <property type="entry name" value="RIBONUCLEASE HII"/>
    <property type="match status" value="1"/>
</dbReference>
<evidence type="ECO:0000256" key="4">
    <source>
        <dbReference type="ARBA" id="ARBA00004496"/>
    </source>
</evidence>
<evidence type="ECO:0000313" key="18">
    <source>
        <dbReference type="EMBL" id="MDO4841053.1"/>
    </source>
</evidence>
<dbReference type="PROSITE" id="PS51975">
    <property type="entry name" value="RNASE_H_2"/>
    <property type="match status" value="1"/>
</dbReference>
<dbReference type="PANTHER" id="PTHR10954">
    <property type="entry name" value="RIBONUCLEASE H2 SUBUNIT A"/>
    <property type="match status" value="1"/>
</dbReference>
<evidence type="ECO:0000256" key="6">
    <source>
        <dbReference type="ARBA" id="ARBA00012180"/>
    </source>
</evidence>
<keyword evidence="11 14" id="KW-0255">Endonuclease</keyword>
<name>A0AA43RFS6_9ACTN</name>
<keyword evidence="9 14" id="KW-0540">Nuclease</keyword>
<evidence type="ECO:0000256" key="2">
    <source>
        <dbReference type="ARBA" id="ARBA00001946"/>
    </source>
</evidence>
<accession>A0AA43RFS6</accession>
<keyword evidence="8 14" id="KW-0963">Cytoplasm</keyword>
<reference evidence="18" key="1">
    <citation type="submission" date="2023-07" db="EMBL/GenBank/DDBJ databases">
        <title>Between Cages and Wild: Unraveling the Impact of Captivity on Animal Microbiomes and Antimicrobial Resistance.</title>
        <authorList>
            <person name="Schmartz G.P."/>
            <person name="Rehner J."/>
            <person name="Schuff M.J."/>
            <person name="Becker S.L."/>
            <person name="Kravczyk M."/>
            <person name="Gurevich A."/>
            <person name="Francke R."/>
            <person name="Mueller R."/>
            <person name="Keller V."/>
            <person name="Keller A."/>
        </authorList>
    </citation>
    <scope>NUCLEOTIDE SEQUENCE</scope>
    <source>
        <strain evidence="18">S12M_St_49</strain>
    </source>
</reference>
<keyword evidence="19" id="KW-1185">Reference proteome</keyword>
<keyword evidence="10 14" id="KW-0479">Metal-binding</keyword>
<dbReference type="NCBIfam" id="NF000595">
    <property type="entry name" value="PRK00015.1-3"/>
    <property type="match status" value="1"/>
</dbReference>
<evidence type="ECO:0000256" key="15">
    <source>
        <dbReference type="PROSITE-ProRule" id="PRU01319"/>
    </source>
</evidence>
<dbReference type="InterPro" id="IPR001352">
    <property type="entry name" value="RNase_HII/HIII"/>
</dbReference>
<evidence type="ECO:0000259" key="17">
    <source>
        <dbReference type="PROSITE" id="PS51975"/>
    </source>
</evidence>
<evidence type="ECO:0000256" key="14">
    <source>
        <dbReference type="HAMAP-Rule" id="MF_00052"/>
    </source>
</evidence>
<organism evidence="18 19">
    <name type="scientific">Phoenicibacter congonensis</name>
    <dbReference type="NCBI Taxonomy" id="1944646"/>
    <lineage>
        <taxon>Bacteria</taxon>
        <taxon>Bacillati</taxon>
        <taxon>Actinomycetota</taxon>
        <taxon>Coriobacteriia</taxon>
        <taxon>Eggerthellales</taxon>
        <taxon>Eggerthellaceae</taxon>
        <taxon>Phoenicibacter</taxon>
    </lineage>
</organism>
<dbReference type="SUPFAM" id="SSF53098">
    <property type="entry name" value="Ribonuclease H-like"/>
    <property type="match status" value="1"/>
</dbReference>
<comment type="cofactor">
    <cofactor evidence="2">
        <name>Mg(2+)</name>
        <dbReference type="ChEBI" id="CHEBI:18420"/>
    </cofactor>
</comment>
<dbReference type="InterPro" id="IPR036397">
    <property type="entry name" value="RNaseH_sf"/>
</dbReference>
<dbReference type="EMBL" id="JAUMVS010000001">
    <property type="protein sequence ID" value="MDO4841053.1"/>
    <property type="molecule type" value="Genomic_DNA"/>
</dbReference>
<dbReference type="GO" id="GO:0030145">
    <property type="term" value="F:manganese ion binding"/>
    <property type="evidence" value="ECO:0007669"/>
    <property type="project" value="UniProtKB-UniRule"/>
</dbReference>
<evidence type="ECO:0000256" key="7">
    <source>
        <dbReference type="ARBA" id="ARBA00019179"/>
    </source>
</evidence>
<comment type="similarity">
    <text evidence="5 14 16">Belongs to the RNase HII family.</text>
</comment>
<dbReference type="InterPro" id="IPR024567">
    <property type="entry name" value="RNase_HII/HIII_dom"/>
</dbReference>
<dbReference type="Gene3D" id="3.30.420.10">
    <property type="entry name" value="Ribonuclease H-like superfamily/Ribonuclease H"/>
    <property type="match status" value="1"/>
</dbReference>
<comment type="subcellular location">
    <subcellularLocation>
        <location evidence="4 14">Cytoplasm</location>
    </subcellularLocation>
</comment>
<dbReference type="InterPro" id="IPR012337">
    <property type="entry name" value="RNaseH-like_sf"/>
</dbReference>
<evidence type="ECO:0000256" key="1">
    <source>
        <dbReference type="ARBA" id="ARBA00000077"/>
    </source>
</evidence>
<evidence type="ECO:0000256" key="5">
    <source>
        <dbReference type="ARBA" id="ARBA00007383"/>
    </source>
</evidence>
<dbReference type="Proteomes" id="UP001168575">
    <property type="component" value="Unassembled WGS sequence"/>
</dbReference>
<feature type="binding site" evidence="14 15">
    <location>
        <position position="39"/>
    </location>
    <ligand>
        <name>a divalent metal cation</name>
        <dbReference type="ChEBI" id="CHEBI:60240"/>
    </ligand>
</feature>
<protein>
    <recommendedName>
        <fullName evidence="7 14">Ribonuclease HII</fullName>
        <shortName evidence="14">RNase HII</shortName>
        <ecNumber evidence="6 14">3.1.26.4</ecNumber>
    </recommendedName>
</protein>
<dbReference type="HAMAP" id="MF_00052_B">
    <property type="entry name" value="RNase_HII_B"/>
    <property type="match status" value="1"/>
</dbReference>
<evidence type="ECO:0000256" key="11">
    <source>
        <dbReference type="ARBA" id="ARBA00022759"/>
    </source>
</evidence>
<comment type="catalytic activity">
    <reaction evidence="1 14 15 16">
        <text>Endonucleolytic cleavage to 5'-phosphomonoester.</text>
        <dbReference type="EC" id="3.1.26.4"/>
    </reaction>
</comment>
<evidence type="ECO:0000256" key="9">
    <source>
        <dbReference type="ARBA" id="ARBA00022722"/>
    </source>
</evidence>
<keyword evidence="12 14" id="KW-0378">Hydrolase</keyword>
<dbReference type="InterPro" id="IPR022898">
    <property type="entry name" value="RNase_HII"/>
</dbReference>
<evidence type="ECO:0000256" key="16">
    <source>
        <dbReference type="RuleBase" id="RU003515"/>
    </source>
</evidence>
<dbReference type="GO" id="GO:0032299">
    <property type="term" value="C:ribonuclease H2 complex"/>
    <property type="evidence" value="ECO:0007669"/>
    <property type="project" value="TreeGrafter"/>
</dbReference>
<dbReference type="EC" id="3.1.26.4" evidence="6 14"/>
<evidence type="ECO:0000256" key="13">
    <source>
        <dbReference type="ARBA" id="ARBA00023211"/>
    </source>
</evidence>